<dbReference type="HOGENOM" id="CLU_004702_0_0_1"/>
<feature type="compositionally biased region" description="Polar residues" evidence="1">
    <location>
        <begin position="805"/>
        <end position="816"/>
    </location>
</feature>
<evidence type="ECO:0000256" key="1">
    <source>
        <dbReference type="SAM" id="MobiDB-lite"/>
    </source>
</evidence>
<feature type="region of interest" description="Disordered" evidence="1">
    <location>
        <begin position="1"/>
        <end position="384"/>
    </location>
</feature>
<evidence type="ECO:0000313" key="3">
    <source>
        <dbReference type="Proteomes" id="UP000053424"/>
    </source>
</evidence>
<name>A0A0C2YY44_HEBCY</name>
<organism evidence="2 3">
    <name type="scientific">Hebeloma cylindrosporum</name>
    <dbReference type="NCBI Taxonomy" id="76867"/>
    <lineage>
        <taxon>Eukaryota</taxon>
        <taxon>Fungi</taxon>
        <taxon>Dikarya</taxon>
        <taxon>Basidiomycota</taxon>
        <taxon>Agaricomycotina</taxon>
        <taxon>Agaricomycetes</taxon>
        <taxon>Agaricomycetidae</taxon>
        <taxon>Agaricales</taxon>
        <taxon>Agaricineae</taxon>
        <taxon>Hymenogastraceae</taxon>
        <taxon>Hebeloma</taxon>
    </lineage>
</organism>
<reference evidence="3" key="2">
    <citation type="submission" date="2015-01" db="EMBL/GenBank/DDBJ databases">
        <title>Evolutionary Origins and Diversification of the Mycorrhizal Mutualists.</title>
        <authorList>
            <consortium name="DOE Joint Genome Institute"/>
            <consortium name="Mycorrhizal Genomics Consortium"/>
            <person name="Kohler A."/>
            <person name="Kuo A."/>
            <person name="Nagy L.G."/>
            <person name="Floudas D."/>
            <person name="Copeland A."/>
            <person name="Barry K.W."/>
            <person name="Cichocki N."/>
            <person name="Veneault-Fourrey C."/>
            <person name="LaButti K."/>
            <person name="Lindquist E.A."/>
            <person name="Lipzen A."/>
            <person name="Lundell T."/>
            <person name="Morin E."/>
            <person name="Murat C."/>
            <person name="Riley R."/>
            <person name="Ohm R."/>
            <person name="Sun H."/>
            <person name="Tunlid A."/>
            <person name="Henrissat B."/>
            <person name="Grigoriev I.V."/>
            <person name="Hibbett D.S."/>
            <person name="Martin F."/>
        </authorList>
    </citation>
    <scope>NUCLEOTIDE SEQUENCE [LARGE SCALE GENOMIC DNA]</scope>
    <source>
        <strain evidence="3">h7</strain>
    </source>
</reference>
<dbReference type="Proteomes" id="UP000053424">
    <property type="component" value="Unassembled WGS sequence"/>
</dbReference>
<feature type="compositionally biased region" description="Pro residues" evidence="1">
    <location>
        <begin position="15"/>
        <end position="28"/>
    </location>
</feature>
<protein>
    <submittedName>
        <fullName evidence="2">Uncharacterized protein</fullName>
    </submittedName>
</protein>
<feature type="compositionally biased region" description="Polar residues" evidence="1">
    <location>
        <begin position="57"/>
        <end position="71"/>
    </location>
</feature>
<dbReference type="OrthoDB" id="431557at2759"/>
<feature type="compositionally biased region" description="Pro residues" evidence="1">
    <location>
        <begin position="100"/>
        <end position="116"/>
    </location>
</feature>
<feature type="compositionally biased region" description="Pro residues" evidence="1">
    <location>
        <begin position="131"/>
        <end position="142"/>
    </location>
</feature>
<gene>
    <name evidence="2" type="ORF">M413DRAFT_296639</name>
</gene>
<feature type="compositionally biased region" description="Low complexity" evidence="1">
    <location>
        <begin position="88"/>
        <end position="99"/>
    </location>
</feature>
<feature type="compositionally biased region" description="Basic residues" evidence="1">
    <location>
        <begin position="207"/>
        <end position="218"/>
    </location>
</feature>
<feature type="compositionally biased region" description="Low complexity" evidence="1">
    <location>
        <begin position="117"/>
        <end position="130"/>
    </location>
</feature>
<feature type="compositionally biased region" description="Pro residues" evidence="1">
    <location>
        <begin position="219"/>
        <end position="231"/>
    </location>
</feature>
<proteinExistence type="predicted"/>
<feature type="region of interest" description="Disordered" evidence="1">
    <location>
        <begin position="800"/>
        <end position="837"/>
    </location>
</feature>
<feature type="region of interest" description="Disordered" evidence="1">
    <location>
        <begin position="592"/>
        <end position="614"/>
    </location>
</feature>
<dbReference type="STRING" id="686832.A0A0C2YY44"/>
<reference evidence="2 3" key="1">
    <citation type="submission" date="2014-04" db="EMBL/GenBank/DDBJ databases">
        <authorList>
            <consortium name="DOE Joint Genome Institute"/>
            <person name="Kuo A."/>
            <person name="Gay G."/>
            <person name="Dore J."/>
            <person name="Kohler A."/>
            <person name="Nagy L.G."/>
            <person name="Floudas D."/>
            <person name="Copeland A."/>
            <person name="Barry K.W."/>
            <person name="Cichocki N."/>
            <person name="Veneault-Fourrey C."/>
            <person name="LaButti K."/>
            <person name="Lindquist E.A."/>
            <person name="Lipzen A."/>
            <person name="Lundell T."/>
            <person name="Morin E."/>
            <person name="Murat C."/>
            <person name="Sun H."/>
            <person name="Tunlid A."/>
            <person name="Henrissat B."/>
            <person name="Grigoriev I.V."/>
            <person name="Hibbett D.S."/>
            <person name="Martin F."/>
            <person name="Nordberg H.P."/>
            <person name="Cantor M.N."/>
            <person name="Hua S.X."/>
        </authorList>
    </citation>
    <scope>NUCLEOTIDE SEQUENCE [LARGE SCALE GENOMIC DNA]</scope>
    <source>
        <strain evidence="3">h7</strain>
    </source>
</reference>
<dbReference type="EMBL" id="KN831771">
    <property type="protein sequence ID" value="KIM45892.1"/>
    <property type="molecule type" value="Genomic_DNA"/>
</dbReference>
<feature type="region of interest" description="Disordered" evidence="1">
    <location>
        <begin position="506"/>
        <end position="569"/>
    </location>
</feature>
<keyword evidence="3" id="KW-1185">Reference proteome</keyword>
<feature type="region of interest" description="Disordered" evidence="1">
    <location>
        <begin position="724"/>
        <end position="765"/>
    </location>
</feature>
<accession>A0A0C2YY44</accession>
<dbReference type="AlphaFoldDB" id="A0A0C2YY44"/>
<feature type="region of interest" description="Disordered" evidence="1">
    <location>
        <begin position="635"/>
        <end position="687"/>
    </location>
</feature>
<feature type="compositionally biased region" description="Gly residues" evidence="1">
    <location>
        <begin position="250"/>
        <end position="306"/>
    </location>
</feature>
<sequence>MNKNPFLPAPNFTPQQPPLPPGPPPPQPNQADYSAWWTGAAAQQHHIQPPSGGPYNPQWTAAQPSRPSAEQSALYANYGYGTQNNHWQRQQQQQQQQQYHPPPQVMQQQPPPPPSQPSYNPYQPTAGYAPPYVPSGPAPPQPMVQGAYPHPSAQPQQMMFAPPMPPQQPQQHHHQQQPQQMQPRHNHGSPQHPPAKRQRFDGPSGNNRHHQPPHHHHQPPQPQFQPPPAPPQTAGSFSGPSRGGPPSGPSGRGGGVPLGPGGRGGPRGGRGGSMSGSRGAMGGGRGRGGSFSGGATGGRTGTGAGPPSGPMRGNSRPNFSGGSKDFQNRRGGSFTGGGSYQGQSFRGRNQMGSNRGHRNDGGGGGGYGPKENTQMSGYSGKKDENRRTLTDFKVIGLAIPDLSWTWGTVPSTSSVKAEDMNTEVDAAIGSNVVIKDEIQEDGNNLVCSPAIEEKQLEVKTETVAVDAVMAEAQQLQEPLARNVPSDTSAALPPPSRIRIYFHTPVTADDSRPIPHNSSYGEVPSDARKGKRKKLEDDDGDLEERRVPPPPQRGGVMNDDRSSVGASVDPSIAETASEADWLMAAIVDGEEEAEGAGAHNLGDEDDGSDPLHISHIGKGHELEMPVDDDHVAGSEEEVVGGTSHDDSDVNMAGQAEHNHRDPAASEGTGHIPIESTGGVANPSDGNLLSLHLNGDHSAVIKSPSAEDALNHADVESAMPEISISSVSFPSSQNEDLASESVADHPEFSEKQLSSQQSQQFRPKSLEAVSADSTLLDLDVNEGTQTDNSQMTQIIETQPEHPPELVLSSTQPSISSATAVEDGSVLSSTKTDMKGPTTPSANRLSISYARGNRRLVLDAEVVESLKLYRQEGRIDVVIRLTHDSDERLKGILMEGLSEVTKSYSPLTAPFDPPADSDPSVPPFWKLSVPSTLHLTVYLDTVRPLSEPKWAKTGDIQDWLKSILGRMFWAAGDAAEGWEKKIQVVDPDPPPTIWTVLDGWSTNSPVGAPNERQRFLKTHMTEIDNILEILLRLVRGERATAFSQSTPTISAPSISGPLLSALTQGSAHSSQQTHVSLAVLAMYRLAMNYAQRALGEKGKTEAEEHIGEIIRCLPSHLIYKSLDGIFKEWRVEKKGR</sequence>
<evidence type="ECO:0000313" key="2">
    <source>
        <dbReference type="EMBL" id="KIM45892.1"/>
    </source>
</evidence>